<sequence>MKGGDSDETYSTTPLNIKKRRRRKSSKPSPSSQVEDKRQRTNSEISSESDTDSESEQSDCYSRGKDEMSNPSDLLPKVSLTEIDIVRIAETVKQLLKDDIDKTVERVVNEKQKHLIDRINDIEEKQCKLKSTLKIKTNQLNELHVKNTKLQEKVDDLEQHSRKGLLRLSGVPFSRGENTTEKVIDIVKRIGVNIKVDDISKLREIPGLQDICINQDLTKTRDEIAFKARAYVRNHRLKATWVVDGKVMIIGKDNKKHAVTRMYDLNDYVFQSDNFTEINEIEDNQETEMQYASNGHDRVSEQPASDVPV</sequence>
<dbReference type="Proteomes" id="UP000683360">
    <property type="component" value="Unassembled WGS sequence"/>
</dbReference>
<feature type="region of interest" description="Disordered" evidence="2">
    <location>
        <begin position="290"/>
        <end position="309"/>
    </location>
</feature>
<evidence type="ECO:0008006" key="5">
    <source>
        <dbReference type="Google" id="ProtNLM"/>
    </source>
</evidence>
<accession>A0A8S3R6G5</accession>
<evidence type="ECO:0000313" key="4">
    <source>
        <dbReference type="Proteomes" id="UP000683360"/>
    </source>
</evidence>
<feature type="compositionally biased region" description="Acidic residues" evidence="2">
    <location>
        <begin position="47"/>
        <end position="57"/>
    </location>
</feature>
<feature type="coiled-coil region" evidence="1">
    <location>
        <begin position="133"/>
        <end position="160"/>
    </location>
</feature>
<feature type="compositionally biased region" description="Basic residues" evidence="2">
    <location>
        <begin position="17"/>
        <end position="26"/>
    </location>
</feature>
<feature type="region of interest" description="Disordered" evidence="2">
    <location>
        <begin position="1"/>
        <end position="74"/>
    </location>
</feature>
<keyword evidence="1" id="KW-0175">Coiled coil</keyword>
<name>A0A8S3R6G5_MYTED</name>
<dbReference type="OrthoDB" id="6062651at2759"/>
<organism evidence="3 4">
    <name type="scientific">Mytilus edulis</name>
    <name type="common">Blue mussel</name>
    <dbReference type="NCBI Taxonomy" id="6550"/>
    <lineage>
        <taxon>Eukaryota</taxon>
        <taxon>Metazoa</taxon>
        <taxon>Spiralia</taxon>
        <taxon>Lophotrochozoa</taxon>
        <taxon>Mollusca</taxon>
        <taxon>Bivalvia</taxon>
        <taxon>Autobranchia</taxon>
        <taxon>Pteriomorphia</taxon>
        <taxon>Mytilida</taxon>
        <taxon>Mytiloidea</taxon>
        <taxon>Mytilidae</taxon>
        <taxon>Mytilinae</taxon>
        <taxon>Mytilus</taxon>
    </lineage>
</organism>
<comment type="caution">
    <text evidence="3">The sequence shown here is derived from an EMBL/GenBank/DDBJ whole genome shotgun (WGS) entry which is preliminary data.</text>
</comment>
<dbReference type="AlphaFoldDB" id="A0A8S3R6G5"/>
<reference evidence="3" key="1">
    <citation type="submission" date="2021-03" db="EMBL/GenBank/DDBJ databases">
        <authorList>
            <person name="Bekaert M."/>
        </authorList>
    </citation>
    <scope>NUCLEOTIDE SEQUENCE</scope>
</reference>
<keyword evidence="4" id="KW-1185">Reference proteome</keyword>
<gene>
    <name evidence="3" type="ORF">MEDL_18737</name>
</gene>
<dbReference type="EMBL" id="CAJPWZ010000942">
    <property type="protein sequence ID" value="CAG2204281.1"/>
    <property type="molecule type" value="Genomic_DNA"/>
</dbReference>
<evidence type="ECO:0000256" key="1">
    <source>
        <dbReference type="SAM" id="Coils"/>
    </source>
</evidence>
<proteinExistence type="predicted"/>
<evidence type="ECO:0000256" key="2">
    <source>
        <dbReference type="SAM" id="MobiDB-lite"/>
    </source>
</evidence>
<evidence type="ECO:0000313" key="3">
    <source>
        <dbReference type="EMBL" id="CAG2204281.1"/>
    </source>
</evidence>
<protein>
    <recommendedName>
        <fullName evidence="5">Zinc finger DNA binding protein</fullName>
    </recommendedName>
</protein>